<evidence type="ECO:0000256" key="4">
    <source>
        <dbReference type="ARBA" id="ARBA00021474"/>
    </source>
</evidence>
<comment type="similarity">
    <text evidence="3">Belongs to the RGI1 family.</text>
</comment>
<keyword evidence="7" id="KW-1185">Reference proteome</keyword>
<comment type="caution">
    <text evidence="6">The sequence shown here is derived from an EMBL/GenBank/DDBJ whole genome shotgun (WGS) entry which is preliminary data.</text>
</comment>
<dbReference type="Proteomes" id="UP000790833">
    <property type="component" value="Unassembled WGS sequence"/>
</dbReference>
<dbReference type="AlphaFoldDB" id="A0A9P7V4X6"/>
<sequence length="194" mass="23094">MTKKDKKQQQQIDLDKCETLEHLQPAPKARSKSITEVDNQKFIAPPPQREFDDVKSFEAYIRDETWDNEFDYCHARLRYYPPFVLKECHDDLDKIKPTMNSNNSKFKRHLHQHIEKHLMHDMEKASGFKMDFHKMGVEELPTGTTWKYADEGLHGFSKEEEDEYDRHWKIELKVTCNNENAMVDVDYIAIPTFV</sequence>
<comment type="subcellular location">
    <subcellularLocation>
        <location evidence="2">Cell membrane</location>
        <topology evidence="2">Peripheral membrane protein</topology>
    </subcellularLocation>
</comment>
<evidence type="ECO:0000256" key="3">
    <source>
        <dbReference type="ARBA" id="ARBA00009268"/>
    </source>
</evidence>
<gene>
    <name evidence="6" type="primary">RGI1</name>
    <name evidence="6" type="ORF">KQ657_003451</name>
</gene>
<proteinExistence type="inferred from homology"/>
<dbReference type="Pfam" id="PF10843">
    <property type="entry name" value="RGI1"/>
    <property type="match status" value="1"/>
</dbReference>
<evidence type="ECO:0000313" key="6">
    <source>
        <dbReference type="EMBL" id="KAG7191407.1"/>
    </source>
</evidence>
<dbReference type="InterPro" id="IPR022554">
    <property type="entry name" value="RGI1"/>
</dbReference>
<dbReference type="InterPro" id="IPR038235">
    <property type="entry name" value="RGI1_sf"/>
</dbReference>
<evidence type="ECO:0000256" key="5">
    <source>
        <dbReference type="SAM" id="MobiDB-lite"/>
    </source>
</evidence>
<dbReference type="RefSeq" id="XP_043046959.1">
    <property type="nucleotide sequence ID" value="XM_043194174.1"/>
</dbReference>
<dbReference type="OrthoDB" id="4082176at2759"/>
<accession>A0A9P7V4X6</accession>
<evidence type="ECO:0000256" key="1">
    <source>
        <dbReference type="ARBA" id="ARBA00003033"/>
    </source>
</evidence>
<comment type="function">
    <text evidence="1">Involved in the control of energetic metabolism and significantly contribute to cell fitness, especially under respiratory growth conditions.</text>
</comment>
<dbReference type="EMBL" id="JAHMUF010000030">
    <property type="protein sequence ID" value="KAG7191407.1"/>
    <property type="molecule type" value="Genomic_DNA"/>
</dbReference>
<reference evidence="6" key="1">
    <citation type="submission" date="2021-03" db="EMBL/GenBank/DDBJ databases">
        <authorList>
            <person name="Palmer J.M."/>
        </authorList>
    </citation>
    <scope>NUCLEOTIDE SEQUENCE</scope>
    <source>
        <strain evidence="6">ARV_011</strain>
    </source>
</reference>
<dbReference type="GO" id="GO:0005886">
    <property type="term" value="C:plasma membrane"/>
    <property type="evidence" value="ECO:0007669"/>
    <property type="project" value="UniProtKB-SubCell"/>
</dbReference>
<name>A0A9P7V4X6_9ASCO</name>
<evidence type="ECO:0000313" key="7">
    <source>
        <dbReference type="Proteomes" id="UP000790833"/>
    </source>
</evidence>
<organism evidence="6 7">
    <name type="scientific">Scheffersomyces spartinae</name>
    <dbReference type="NCBI Taxonomy" id="45513"/>
    <lineage>
        <taxon>Eukaryota</taxon>
        <taxon>Fungi</taxon>
        <taxon>Dikarya</taxon>
        <taxon>Ascomycota</taxon>
        <taxon>Saccharomycotina</taxon>
        <taxon>Pichiomycetes</taxon>
        <taxon>Debaryomycetaceae</taxon>
        <taxon>Scheffersomyces</taxon>
    </lineage>
</organism>
<evidence type="ECO:0000256" key="2">
    <source>
        <dbReference type="ARBA" id="ARBA00004202"/>
    </source>
</evidence>
<dbReference type="GO" id="GO:0006112">
    <property type="term" value="P:energy reserve metabolic process"/>
    <property type="evidence" value="ECO:0007669"/>
    <property type="project" value="InterPro"/>
</dbReference>
<dbReference type="Gene3D" id="3.40.1000.40">
    <property type="entry name" value="Respiratory growth induced protein 1"/>
    <property type="match status" value="1"/>
</dbReference>
<feature type="region of interest" description="Disordered" evidence="5">
    <location>
        <begin position="1"/>
        <end position="45"/>
    </location>
</feature>
<dbReference type="GeneID" id="66116825"/>
<protein>
    <recommendedName>
        <fullName evidence="4">Respiratory growth induced protein 1</fullName>
    </recommendedName>
</protein>